<dbReference type="EC" id="3.4.23.-" evidence="1"/>
<feature type="transmembrane region" description="Helical" evidence="3">
    <location>
        <begin position="59"/>
        <end position="77"/>
    </location>
</feature>
<keyword evidence="1" id="KW-0064">Aspartyl protease</keyword>
<dbReference type="GO" id="GO:0005886">
    <property type="term" value="C:plasma membrane"/>
    <property type="evidence" value="ECO:0007669"/>
    <property type="project" value="UniProtKB-SubCell"/>
</dbReference>
<name>A0A9Y2AL19_9FIRM</name>
<keyword evidence="1" id="KW-1003">Cell membrane</keyword>
<dbReference type="InterPro" id="IPR005081">
    <property type="entry name" value="SpoIIGA"/>
</dbReference>
<comment type="subcellular location">
    <subcellularLocation>
        <location evidence="1">Cell membrane</location>
    </subcellularLocation>
</comment>
<comment type="similarity">
    <text evidence="1">Belongs to the peptidase U4 family.</text>
</comment>
<dbReference type="GO" id="GO:0030436">
    <property type="term" value="P:asexual sporulation"/>
    <property type="evidence" value="ECO:0007669"/>
    <property type="project" value="InterPro"/>
</dbReference>
<dbReference type="AlphaFoldDB" id="A0A9Y2AL19"/>
<dbReference type="RefSeq" id="WP_147668337.1">
    <property type="nucleotide sequence ID" value="NZ_CP120678.1"/>
</dbReference>
<feature type="transmembrane region" description="Helical" evidence="3">
    <location>
        <begin position="84"/>
        <end position="108"/>
    </location>
</feature>
<evidence type="ECO:0000256" key="2">
    <source>
        <dbReference type="PIRSR" id="PIRSR018571-1"/>
    </source>
</evidence>
<evidence type="ECO:0000313" key="4">
    <source>
        <dbReference type="EMBL" id="WIW71803.1"/>
    </source>
</evidence>
<comment type="function">
    <text evidence="1">Probable aspartic protease that is responsible for the proteolytic cleavage of the RNA polymerase sigma E factor (SigE/spoIIGB) to yield the active peptide in the mother cell during sporulation. Responds to a signal from the forespore that is triggered by the extracellular signal protein SpoIIR.</text>
</comment>
<gene>
    <name evidence="4" type="ORF">P3F81_05795</name>
</gene>
<organism evidence="4 5">
    <name type="scientific">Selenobaculum gibii</name>
    <dbReference type="NCBI Taxonomy" id="3054208"/>
    <lineage>
        <taxon>Bacteria</taxon>
        <taxon>Bacillati</taxon>
        <taxon>Bacillota</taxon>
        <taxon>Negativicutes</taxon>
        <taxon>Selenomonadales</taxon>
        <taxon>Selenomonadaceae</taxon>
        <taxon>Selenobaculum</taxon>
    </lineage>
</organism>
<keyword evidence="1" id="KW-0645">Protease</keyword>
<keyword evidence="1" id="KW-0749">Sporulation</keyword>
<keyword evidence="3" id="KW-1133">Transmembrane helix</keyword>
<dbReference type="KEGG" id="sgbi:P3F81_05795"/>
<feature type="active site" evidence="2">
    <location>
        <position position="177"/>
    </location>
</feature>
<dbReference type="EMBL" id="CP120678">
    <property type="protein sequence ID" value="WIW71803.1"/>
    <property type="molecule type" value="Genomic_DNA"/>
</dbReference>
<dbReference type="Proteomes" id="UP001243623">
    <property type="component" value="Chromosome"/>
</dbReference>
<keyword evidence="1" id="KW-0378">Hydrolase</keyword>
<feature type="transmembrane region" description="Helical" evidence="3">
    <location>
        <begin position="123"/>
        <end position="145"/>
    </location>
</feature>
<sequence>MYIYLDIFIVINFILNGIILYLTAYLNNIPCNFYRLIIANIFSVLYLIIGLVFNNQLFFHPLIKFIISLGLIFILFGKKKVRNFLMLVGTFYFISFLLGGAIFGYLFMLDYQPIGWLASKNQFYLSFTQLVCGVSIGIIIILFIFRSIAVARKEKNNFQKITVVYQNKSISVMTLIDTGNRLYTMQGHYPVILIEKNALLPLFPKSVIDFLNNNSSLEWISRLEQNLDDVWCKRLFFVPYKSLGGKHILLAFHPDAIMIGDNLTAISKVAIGIHEEAFSEFGQYQGLLHPDIK</sequence>
<dbReference type="GO" id="GO:0030435">
    <property type="term" value="P:sporulation resulting in formation of a cellular spore"/>
    <property type="evidence" value="ECO:0007669"/>
    <property type="project" value="UniProtKB-KW"/>
</dbReference>
<dbReference type="GO" id="GO:0004190">
    <property type="term" value="F:aspartic-type endopeptidase activity"/>
    <property type="evidence" value="ECO:0007669"/>
    <property type="project" value="UniProtKB-KW"/>
</dbReference>
<feature type="transmembrane region" description="Helical" evidence="3">
    <location>
        <begin position="33"/>
        <end position="53"/>
    </location>
</feature>
<accession>A0A9Y2AL19</accession>
<keyword evidence="5" id="KW-1185">Reference proteome</keyword>
<evidence type="ECO:0000313" key="5">
    <source>
        <dbReference type="Proteomes" id="UP001243623"/>
    </source>
</evidence>
<protein>
    <recommendedName>
        <fullName evidence="1">Sporulation sigma-E factor-processing peptidase</fullName>
        <ecNumber evidence="1">3.4.23.-</ecNumber>
    </recommendedName>
    <alternativeName>
        <fullName evidence="1">Membrane-associated aspartic protease</fullName>
    </alternativeName>
    <alternativeName>
        <fullName evidence="1">Stage II sporulation protein GA</fullName>
    </alternativeName>
</protein>
<dbReference type="PIRSF" id="PIRSF018571">
    <property type="entry name" value="SpoIIGA"/>
    <property type="match status" value="1"/>
</dbReference>
<dbReference type="Pfam" id="PF03419">
    <property type="entry name" value="Peptidase_U4"/>
    <property type="match status" value="1"/>
</dbReference>
<keyword evidence="1 3" id="KW-0472">Membrane</keyword>
<reference evidence="4" key="1">
    <citation type="submission" date="2023-03" db="EMBL/GenBank/DDBJ databases">
        <title>Selenobaculum gbiensis gen. nov. sp. nov., a new bacterium isolated from the gut microbiota of IBD patient.</title>
        <authorList>
            <person name="Yeo S."/>
            <person name="Park H."/>
            <person name="Huh C.S."/>
        </authorList>
    </citation>
    <scope>NUCLEOTIDE SEQUENCE</scope>
    <source>
        <strain evidence="4">ICN-92133</strain>
    </source>
</reference>
<dbReference type="GO" id="GO:0006508">
    <property type="term" value="P:proteolysis"/>
    <property type="evidence" value="ECO:0007669"/>
    <property type="project" value="UniProtKB-KW"/>
</dbReference>
<evidence type="ECO:0000256" key="1">
    <source>
        <dbReference type="PIRNR" id="PIRNR018571"/>
    </source>
</evidence>
<evidence type="ECO:0000256" key="3">
    <source>
        <dbReference type="SAM" id="Phobius"/>
    </source>
</evidence>
<feature type="transmembrane region" description="Helical" evidence="3">
    <location>
        <begin position="6"/>
        <end position="26"/>
    </location>
</feature>
<proteinExistence type="inferred from homology"/>
<keyword evidence="3" id="KW-0812">Transmembrane</keyword>